<evidence type="ECO:0000313" key="2">
    <source>
        <dbReference type="EMBL" id="AKA68433.1"/>
    </source>
</evidence>
<sequence length="90" mass="10532">MDFVNKNFSGIFKIAIGIIVFMLLIKILPWVALIGGILWISSKAVKRFKNWKNKKEVNKEVFETNSTVHDEKDEFDLSERKIIDVDYKEV</sequence>
<reference evidence="2 3" key="1">
    <citation type="journal article" date="2015" name="J. Biotechnol.">
        <title>Complete genome sequence of a malodorant-producing acetogen, Clostridium scatologenes ATCC 25775(T).</title>
        <authorList>
            <person name="Zhu Z."/>
            <person name="Guo T."/>
            <person name="Zheng H."/>
            <person name="Song T."/>
            <person name="Ouyang P."/>
            <person name="Xie J."/>
        </authorList>
    </citation>
    <scope>NUCLEOTIDE SEQUENCE [LARGE SCALE GENOMIC DNA]</scope>
    <source>
        <strain evidence="2 3">ATCC 25775</strain>
    </source>
</reference>
<keyword evidence="1" id="KW-0812">Transmembrane</keyword>
<protein>
    <submittedName>
        <fullName evidence="2">Uncharacterized protein</fullName>
    </submittedName>
</protein>
<proteinExistence type="predicted"/>
<gene>
    <name evidence="2" type="ORF">CSCA_1308</name>
</gene>
<dbReference type="RefSeq" id="WP_029161271.1">
    <property type="nucleotide sequence ID" value="NZ_CP009933.1"/>
</dbReference>
<organism evidence="2 3">
    <name type="scientific">Clostridium scatologenes</name>
    <dbReference type="NCBI Taxonomy" id="1548"/>
    <lineage>
        <taxon>Bacteria</taxon>
        <taxon>Bacillati</taxon>
        <taxon>Bacillota</taxon>
        <taxon>Clostridia</taxon>
        <taxon>Eubacteriales</taxon>
        <taxon>Clostridiaceae</taxon>
        <taxon>Clostridium</taxon>
    </lineage>
</organism>
<dbReference type="STRING" id="1548.CSCA_1308"/>
<dbReference type="AlphaFoldDB" id="A0A0E3JZL8"/>
<feature type="transmembrane region" description="Helical" evidence="1">
    <location>
        <begin position="12"/>
        <end position="40"/>
    </location>
</feature>
<dbReference type="HOGENOM" id="CLU_188228_0_0_9"/>
<name>A0A0E3JZL8_CLOSL</name>
<keyword evidence="3" id="KW-1185">Reference proteome</keyword>
<accession>A0A0E3JZL8</accession>
<keyword evidence="1" id="KW-0472">Membrane</keyword>
<dbReference type="EMBL" id="CP009933">
    <property type="protein sequence ID" value="AKA68433.1"/>
    <property type="molecule type" value="Genomic_DNA"/>
</dbReference>
<dbReference type="KEGG" id="csq:CSCA_1308"/>
<evidence type="ECO:0000256" key="1">
    <source>
        <dbReference type="SAM" id="Phobius"/>
    </source>
</evidence>
<evidence type="ECO:0000313" key="3">
    <source>
        <dbReference type="Proteomes" id="UP000033115"/>
    </source>
</evidence>
<keyword evidence="1" id="KW-1133">Transmembrane helix</keyword>
<dbReference type="Proteomes" id="UP000033115">
    <property type="component" value="Chromosome"/>
</dbReference>